<proteinExistence type="predicted"/>
<evidence type="ECO:0000313" key="1">
    <source>
        <dbReference type="Proteomes" id="UP000095281"/>
    </source>
</evidence>
<evidence type="ECO:0000313" key="2">
    <source>
        <dbReference type="WBParaSite" id="MhA1_Contig964.frz3.gene6"/>
    </source>
</evidence>
<dbReference type="Proteomes" id="UP000095281">
    <property type="component" value="Unplaced"/>
</dbReference>
<organism evidence="1 2">
    <name type="scientific">Meloidogyne hapla</name>
    <name type="common">Root-knot nematode worm</name>
    <dbReference type="NCBI Taxonomy" id="6305"/>
    <lineage>
        <taxon>Eukaryota</taxon>
        <taxon>Metazoa</taxon>
        <taxon>Ecdysozoa</taxon>
        <taxon>Nematoda</taxon>
        <taxon>Chromadorea</taxon>
        <taxon>Rhabditida</taxon>
        <taxon>Tylenchina</taxon>
        <taxon>Tylenchomorpha</taxon>
        <taxon>Tylenchoidea</taxon>
        <taxon>Meloidogynidae</taxon>
        <taxon>Meloidogyninae</taxon>
        <taxon>Meloidogyne</taxon>
    </lineage>
</organism>
<sequence>MTLLLPFFYQIFKSTSSRKLVDILAVFNLATPTQKEAIEDCKTLAELIRVRSVRAETISSSGVLGGFEPPLLDSKSRVLTPTLQDP</sequence>
<dbReference type="AlphaFoldDB" id="A0A1I8C1F9"/>
<accession>A0A1I8C1F9</accession>
<name>A0A1I8C1F9_MELHA</name>
<protein>
    <submittedName>
        <fullName evidence="2">Uncharacterized protein</fullName>
    </submittedName>
</protein>
<dbReference type="WBParaSite" id="MhA1_Contig964.frz3.gene6">
    <property type="protein sequence ID" value="MhA1_Contig964.frz3.gene6"/>
    <property type="gene ID" value="MhA1_Contig964.frz3.gene6"/>
</dbReference>
<reference evidence="2" key="1">
    <citation type="submission" date="2016-11" db="UniProtKB">
        <authorList>
            <consortium name="WormBaseParasite"/>
        </authorList>
    </citation>
    <scope>IDENTIFICATION</scope>
</reference>
<keyword evidence="1" id="KW-1185">Reference proteome</keyword>